<accession>U6KE97</accession>
<evidence type="ECO:0000256" key="1">
    <source>
        <dbReference type="SAM" id="MobiDB-lite"/>
    </source>
</evidence>
<feature type="compositionally biased region" description="Polar residues" evidence="1">
    <location>
        <begin position="383"/>
        <end position="398"/>
    </location>
</feature>
<dbReference type="AlphaFoldDB" id="U6KE97"/>
<dbReference type="OrthoDB" id="348132at2759"/>
<protein>
    <submittedName>
        <fullName evidence="2">Uncharacterized protein</fullName>
    </submittedName>
</protein>
<feature type="compositionally biased region" description="Low complexity" evidence="1">
    <location>
        <begin position="174"/>
        <end position="191"/>
    </location>
</feature>
<feature type="compositionally biased region" description="Polar residues" evidence="1">
    <location>
        <begin position="211"/>
        <end position="224"/>
    </location>
</feature>
<feature type="compositionally biased region" description="Basic and acidic residues" evidence="1">
    <location>
        <begin position="437"/>
        <end position="452"/>
    </location>
</feature>
<evidence type="ECO:0000313" key="2">
    <source>
        <dbReference type="EMBL" id="CDJ36274.1"/>
    </source>
</evidence>
<gene>
    <name evidence="2" type="ORF">EMH_0073920</name>
</gene>
<reference evidence="2" key="2">
    <citation type="submission" date="2013-10" db="EMBL/GenBank/DDBJ databases">
        <authorList>
            <person name="Aslett M."/>
        </authorList>
    </citation>
    <scope>NUCLEOTIDE SEQUENCE [LARGE SCALE GENOMIC DNA]</scope>
    <source>
        <strain evidence="2">Houghton</strain>
    </source>
</reference>
<keyword evidence="3" id="KW-1185">Reference proteome</keyword>
<name>U6KE97_9EIME</name>
<feature type="region of interest" description="Disordered" evidence="1">
    <location>
        <begin position="1"/>
        <end position="310"/>
    </location>
</feature>
<dbReference type="GeneID" id="60404269"/>
<dbReference type="Proteomes" id="UP000030744">
    <property type="component" value="Unassembled WGS sequence"/>
</dbReference>
<feature type="compositionally biased region" description="Polar residues" evidence="1">
    <location>
        <begin position="255"/>
        <end position="271"/>
    </location>
</feature>
<sequence>MSSSQEEQHNLNSNLGPGKGATDSGRDSPLSVSELPPSGGHTVNEVNSSGGGPSQAAPGGSGEALSERTQSPSVGWPRGRPRNALSRVGYINDANEASTVMSGEMEVEQLKPSSADLIVRPPSPSAASSPSVSPRDVSSSRAMSRQRVQHVHLAVPTSVGHIRPRAKPVDPPREAASSPLSASSRPAALSLCGGPTGHDVFRRERSLVNMHVQSVEAQQGTNLVSEGPPITEVVERSGSHELKNSGDQRAPSLAQGDTKSSSSGFETSAAPNSEGIHRRERDLNESGATDTNDVKTAGREASARPTSSTRAAAVQKAVAEVFAAQNERRAAALASRISSRTISRAEGSAELKCFEQRSDVAQAAAEQLRRIEAARAASEIQGPKSNTVEPSGGPQSLSRDAYQDVKIGGSQSGHEGAKERVEQIGKPSVQTPPTAPPKDDSPVAHKGEHETTDPSLLQRARLPQNIYATQHELAAAAEMDEQRRLAAVVSRARSRIVSRADGCADRSNLADRADVARAAAEQLRKMAQASSKQVDSRLRV</sequence>
<dbReference type="VEuPathDB" id="ToxoDB:EMH_0073920"/>
<feature type="compositionally biased region" description="Basic and acidic residues" evidence="1">
    <location>
        <begin position="275"/>
        <end position="284"/>
    </location>
</feature>
<dbReference type="RefSeq" id="XP_037878563.1">
    <property type="nucleotide sequence ID" value="XM_038022709.1"/>
</dbReference>
<feature type="compositionally biased region" description="Basic and acidic residues" evidence="1">
    <location>
        <begin position="292"/>
        <end position="302"/>
    </location>
</feature>
<feature type="region of interest" description="Disordered" evidence="1">
    <location>
        <begin position="374"/>
        <end position="458"/>
    </location>
</feature>
<organism evidence="2 3">
    <name type="scientific">Eimeria mitis</name>
    <dbReference type="NCBI Taxonomy" id="44415"/>
    <lineage>
        <taxon>Eukaryota</taxon>
        <taxon>Sar</taxon>
        <taxon>Alveolata</taxon>
        <taxon>Apicomplexa</taxon>
        <taxon>Conoidasida</taxon>
        <taxon>Coccidia</taxon>
        <taxon>Eucoccidiorida</taxon>
        <taxon>Eimeriorina</taxon>
        <taxon>Eimeriidae</taxon>
        <taxon>Eimeria</taxon>
    </lineage>
</organism>
<reference evidence="2" key="1">
    <citation type="submission" date="2013-10" db="EMBL/GenBank/DDBJ databases">
        <title>Genomic analysis of the causative agents of coccidiosis in chickens.</title>
        <authorList>
            <person name="Reid A.J."/>
            <person name="Blake D."/>
            <person name="Billington K."/>
            <person name="Browne H."/>
            <person name="Dunn M."/>
            <person name="Hung S."/>
            <person name="Kawahara F."/>
            <person name="Miranda-Saavedra D."/>
            <person name="Mourier T."/>
            <person name="Nagra H."/>
            <person name="Otto T.D."/>
            <person name="Rawlings N."/>
            <person name="Sanchez A."/>
            <person name="Sanders M."/>
            <person name="Subramaniam C."/>
            <person name="Tay Y."/>
            <person name="Dear P."/>
            <person name="Doerig C."/>
            <person name="Gruber A."/>
            <person name="Parkinson J."/>
            <person name="Shirley M."/>
            <person name="Wan K.L."/>
            <person name="Berriman M."/>
            <person name="Tomley F."/>
            <person name="Pain A."/>
        </authorList>
    </citation>
    <scope>NUCLEOTIDE SEQUENCE [LARGE SCALE GENOMIC DNA]</scope>
    <source>
        <strain evidence="2">Houghton</strain>
    </source>
</reference>
<feature type="compositionally biased region" description="Polar residues" evidence="1">
    <location>
        <begin position="1"/>
        <end position="15"/>
    </location>
</feature>
<feature type="compositionally biased region" description="Low complexity" evidence="1">
    <location>
        <begin position="125"/>
        <end position="142"/>
    </location>
</feature>
<dbReference type="EMBL" id="HG735698">
    <property type="protein sequence ID" value="CDJ36274.1"/>
    <property type="molecule type" value="Genomic_DNA"/>
</dbReference>
<feature type="compositionally biased region" description="Basic and acidic residues" evidence="1">
    <location>
        <begin position="233"/>
        <end position="246"/>
    </location>
</feature>
<proteinExistence type="predicted"/>
<evidence type="ECO:0000313" key="3">
    <source>
        <dbReference type="Proteomes" id="UP000030744"/>
    </source>
</evidence>